<feature type="coiled-coil region" evidence="1">
    <location>
        <begin position="117"/>
        <end position="145"/>
    </location>
</feature>
<dbReference type="EMBL" id="FOHI01000008">
    <property type="protein sequence ID" value="SET56200.1"/>
    <property type="molecule type" value="Genomic_DNA"/>
</dbReference>
<evidence type="ECO:0000313" key="3">
    <source>
        <dbReference type="Proteomes" id="UP000183339"/>
    </source>
</evidence>
<gene>
    <name evidence="2" type="ORF">SAMN05216412_108100</name>
</gene>
<evidence type="ECO:0000313" key="2">
    <source>
        <dbReference type="EMBL" id="SET56200.1"/>
    </source>
</evidence>
<organism evidence="2 3">
    <name type="scientific">Nitrosospira multiformis</name>
    <dbReference type="NCBI Taxonomy" id="1231"/>
    <lineage>
        <taxon>Bacteria</taxon>
        <taxon>Pseudomonadati</taxon>
        <taxon>Pseudomonadota</taxon>
        <taxon>Betaproteobacteria</taxon>
        <taxon>Nitrosomonadales</taxon>
        <taxon>Nitrosomonadaceae</taxon>
        <taxon>Nitrosospira</taxon>
    </lineage>
</organism>
<dbReference type="AlphaFoldDB" id="A0A1I0FD56"/>
<proteinExistence type="predicted"/>
<dbReference type="RefSeq" id="WP_074708970.1">
    <property type="nucleotide sequence ID" value="NZ_FOHI01000008.1"/>
</dbReference>
<dbReference type="Proteomes" id="UP000183339">
    <property type="component" value="Unassembled WGS sequence"/>
</dbReference>
<name>A0A1I0FD56_9PROT</name>
<sequence length="147" mass="16806">MQKLSVLKKTVIPVSDIDYPLAIDPMKIVGVDWDGGHLSIRLNHYPNPTWISALRNMGSYISVAGKGPDSFIFSGDFGGGYAKIPANKNEVQQVIDYFNVWLPVANTLYIRKIKQGLDEADRKQREEIQRRIKQEEERAEVLRSIRY</sequence>
<reference evidence="2 3" key="1">
    <citation type="submission" date="2016-10" db="EMBL/GenBank/DDBJ databases">
        <authorList>
            <person name="de Groot N.N."/>
        </authorList>
    </citation>
    <scope>NUCLEOTIDE SEQUENCE [LARGE SCALE GENOMIC DNA]</scope>
    <source>
        <strain evidence="2 3">Nl7</strain>
    </source>
</reference>
<protein>
    <submittedName>
        <fullName evidence="2">Uncharacterized protein</fullName>
    </submittedName>
</protein>
<keyword evidence="1" id="KW-0175">Coiled coil</keyword>
<accession>A0A1I0FD56</accession>
<evidence type="ECO:0000256" key="1">
    <source>
        <dbReference type="SAM" id="Coils"/>
    </source>
</evidence>